<comment type="catalytic activity">
    <reaction evidence="9">
        <text>a 5'-end NAD(+)-phospho-ribonucleoside in mRNA + H2O = a 5'-end phospho-adenosine-phospho-ribonucleoside in mRNA + beta-nicotinamide D-ribonucleotide + 2 H(+)</text>
        <dbReference type="Rhea" id="RHEA:60876"/>
        <dbReference type="Rhea" id="RHEA-COMP:15698"/>
        <dbReference type="Rhea" id="RHEA-COMP:15719"/>
        <dbReference type="ChEBI" id="CHEBI:14649"/>
        <dbReference type="ChEBI" id="CHEBI:15377"/>
        <dbReference type="ChEBI" id="CHEBI:15378"/>
        <dbReference type="ChEBI" id="CHEBI:144029"/>
        <dbReference type="ChEBI" id="CHEBI:144051"/>
    </reaction>
    <physiologicalReaction direction="left-to-right" evidence="9">
        <dbReference type="Rhea" id="RHEA:60877"/>
    </physiologicalReaction>
</comment>
<evidence type="ECO:0000256" key="1">
    <source>
        <dbReference type="ARBA" id="ARBA00001946"/>
    </source>
</evidence>
<evidence type="ECO:0000313" key="11">
    <source>
        <dbReference type="EMBL" id="QVV90068.1"/>
    </source>
</evidence>
<dbReference type="PANTHER" id="PTHR42904:SF6">
    <property type="entry name" value="NAD-CAPPED RNA HYDROLASE NUDT12"/>
    <property type="match status" value="1"/>
</dbReference>
<evidence type="ECO:0000256" key="4">
    <source>
        <dbReference type="ARBA" id="ARBA00012381"/>
    </source>
</evidence>
<keyword evidence="6 11" id="KW-0378">Hydrolase</keyword>
<dbReference type="InterPro" id="IPR050241">
    <property type="entry name" value="NAD-cap_RNA_hydrolase_NudC"/>
</dbReference>
<dbReference type="KEGG" id="mrtj:KHC33_06125"/>
<sequence>MYHPSFAIPRMNIHGDLSSHHSYLIAQSDGHLIKGTEGFVFHDIPEDIARFESCRIFLGTWNGISWWVIGIRLDLPLQTAYSLLTLREIPNGTNSPISGIACRAVQLVRFFTLTKYCGYCGSRTYIKTDEVAKICTSCKKIVFPKLSPAVIVRITDGSRILLSRSPHFPKNMYSVQAGFVEAGESLETAVCREVREEIGIEISNIKYFGSQPWPFPDSLMIGFTAEYAGGEIMPDGFEIEDAGWYTHENLPQLPGPDSIASALILSWIEQIAPY</sequence>
<dbReference type="InterPro" id="IPR049734">
    <property type="entry name" value="NudC-like_C"/>
</dbReference>
<comment type="cofactor">
    <cofactor evidence="1">
        <name>Mg(2+)</name>
        <dbReference type="ChEBI" id="CHEBI:18420"/>
    </cofactor>
</comment>
<keyword evidence="5" id="KW-0479">Metal-binding</keyword>
<dbReference type="InterPro" id="IPR020084">
    <property type="entry name" value="NUDIX_hydrolase_CS"/>
</dbReference>
<evidence type="ECO:0000256" key="9">
    <source>
        <dbReference type="ARBA" id="ARBA00023679"/>
    </source>
</evidence>
<gene>
    <name evidence="11" type="primary">nudC</name>
    <name evidence="11" type="ORF">KHC33_06125</name>
</gene>
<comment type="similarity">
    <text evidence="3">Belongs to the Nudix hydrolase family. NudC subfamily.</text>
</comment>
<evidence type="ECO:0000256" key="7">
    <source>
        <dbReference type="ARBA" id="ARBA00022842"/>
    </source>
</evidence>
<dbReference type="InterPro" id="IPR015797">
    <property type="entry name" value="NUDIX_hydrolase-like_dom_sf"/>
</dbReference>
<dbReference type="AlphaFoldDB" id="A0A8E7B2Q7"/>
<evidence type="ECO:0000259" key="10">
    <source>
        <dbReference type="PROSITE" id="PS51462"/>
    </source>
</evidence>
<dbReference type="PROSITE" id="PS00893">
    <property type="entry name" value="NUDIX_BOX"/>
    <property type="match status" value="1"/>
</dbReference>
<dbReference type="Gene3D" id="3.90.79.20">
    <property type="match status" value="1"/>
</dbReference>
<dbReference type="GeneID" id="65096743"/>
<dbReference type="PROSITE" id="PS51462">
    <property type="entry name" value="NUDIX"/>
    <property type="match status" value="1"/>
</dbReference>
<keyword evidence="12" id="KW-1185">Reference proteome</keyword>
<comment type="cofactor">
    <cofactor evidence="2">
        <name>Zn(2+)</name>
        <dbReference type="ChEBI" id="CHEBI:29105"/>
    </cofactor>
</comment>
<dbReference type="NCBIfam" id="NF001299">
    <property type="entry name" value="PRK00241.1"/>
    <property type="match status" value="1"/>
</dbReference>
<evidence type="ECO:0000256" key="5">
    <source>
        <dbReference type="ARBA" id="ARBA00022723"/>
    </source>
</evidence>
<evidence type="ECO:0000256" key="2">
    <source>
        <dbReference type="ARBA" id="ARBA00001947"/>
    </source>
</evidence>
<keyword evidence="8" id="KW-0520">NAD</keyword>
<dbReference type="Proteomes" id="UP000680656">
    <property type="component" value="Chromosome"/>
</dbReference>
<evidence type="ECO:0000313" key="12">
    <source>
        <dbReference type="Proteomes" id="UP000680656"/>
    </source>
</evidence>
<dbReference type="GO" id="GO:0019677">
    <property type="term" value="P:NAD+ catabolic process"/>
    <property type="evidence" value="ECO:0007669"/>
    <property type="project" value="TreeGrafter"/>
</dbReference>
<dbReference type="Pfam" id="PF09297">
    <property type="entry name" value="Zn_ribbon_NUD"/>
    <property type="match status" value="1"/>
</dbReference>
<dbReference type="EC" id="3.6.1.22" evidence="4"/>
<dbReference type="Gene3D" id="3.90.79.10">
    <property type="entry name" value="Nucleoside Triphosphate Pyrophosphohydrolase"/>
    <property type="match status" value="1"/>
</dbReference>
<evidence type="ECO:0000256" key="6">
    <source>
        <dbReference type="ARBA" id="ARBA00022801"/>
    </source>
</evidence>
<dbReference type="GO" id="GO:0006742">
    <property type="term" value="P:NADP+ catabolic process"/>
    <property type="evidence" value="ECO:0007669"/>
    <property type="project" value="TreeGrafter"/>
</dbReference>
<dbReference type="RefSeq" id="WP_214420845.1">
    <property type="nucleotide sequence ID" value="NZ_CP075546.1"/>
</dbReference>
<name>A0A8E7B2Q7_9EURY</name>
<evidence type="ECO:0000256" key="8">
    <source>
        <dbReference type="ARBA" id="ARBA00023027"/>
    </source>
</evidence>
<reference evidence="11 12" key="1">
    <citation type="submission" date="2021-05" db="EMBL/GenBank/DDBJ databases">
        <title>A novel Methanospirillum isolate from a pyrite-forming mixed culture.</title>
        <authorList>
            <person name="Bunk B."/>
            <person name="Sproer C."/>
            <person name="Spring S."/>
            <person name="Pester M."/>
        </authorList>
    </citation>
    <scope>NUCLEOTIDE SEQUENCE [LARGE SCALE GENOMIC DNA]</scope>
    <source>
        <strain evidence="11 12">J.3.6.1-F.2.7.3</strain>
    </source>
</reference>
<dbReference type="InterPro" id="IPR000086">
    <property type="entry name" value="NUDIX_hydrolase_dom"/>
</dbReference>
<dbReference type="Pfam" id="PF00293">
    <property type="entry name" value="NUDIX"/>
    <property type="match status" value="1"/>
</dbReference>
<feature type="domain" description="Nudix hydrolase" evidence="10">
    <location>
        <begin position="144"/>
        <end position="270"/>
    </location>
</feature>
<dbReference type="SUPFAM" id="SSF55811">
    <property type="entry name" value="Nudix"/>
    <property type="match status" value="1"/>
</dbReference>
<proteinExistence type="inferred from homology"/>
<dbReference type="GO" id="GO:0046872">
    <property type="term" value="F:metal ion binding"/>
    <property type="evidence" value="ECO:0007669"/>
    <property type="project" value="UniProtKB-KW"/>
</dbReference>
<dbReference type="EMBL" id="CP075546">
    <property type="protein sequence ID" value="QVV90068.1"/>
    <property type="molecule type" value="Genomic_DNA"/>
</dbReference>
<dbReference type="GO" id="GO:0035529">
    <property type="term" value="F:NADH pyrophosphatase activity"/>
    <property type="evidence" value="ECO:0007669"/>
    <property type="project" value="TreeGrafter"/>
</dbReference>
<protein>
    <recommendedName>
        <fullName evidence="4">NAD(+) diphosphatase</fullName>
        <ecNumber evidence="4">3.6.1.22</ecNumber>
    </recommendedName>
</protein>
<dbReference type="InterPro" id="IPR015376">
    <property type="entry name" value="Znr_NADH_PPase"/>
</dbReference>
<organism evidence="11 12">
    <name type="scientific">Methanospirillum purgamenti</name>
    <dbReference type="NCBI Taxonomy" id="2834276"/>
    <lineage>
        <taxon>Archaea</taxon>
        <taxon>Methanobacteriati</taxon>
        <taxon>Methanobacteriota</taxon>
        <taxon>Stenosarchaea group</taxon>
        <taxon>Methanomicrobia</taxon>
        <taxon>Methanomicrobiales</taxon>
        <taxon>Methanospirillaceae</taxon>
        <taxon>Methanospirillum</taxon>
    </lineage>
</organism>
<keyword evidence="7" id="KW-0460">Magnesium</keyword>
<dbReference type="CDD" id="cd03429">
    <property type="entry name" value="NUDIX_NADH_pyrophosphatase_Nudt13"/>
    <property type="match status" value="1"/>
</dbReference>
<accession>A0A8E7B2Q7</accession>
<evidence type="ECO:0000256" key="3">
    <source>
        <dbReference type="ARBA" id="ARBA00009595"/>
    </source>
</evidence>
<dbReference type="PANTHER" id="PTHR42904">
    <property type="entry name" value="NUDIX HYDROLASE, NUDC SUBFAMILY"/>
    <property type="match status" value="1"/>
</dbReference>
<dbReference type="GO" id="GO:0005829">
    <property type="term" value="C:cytosol"/>
    <property type="evidence" value="ECO:0007669"/>
    <property type="project" value="TreeGrafter"/>
</dbReference>